<reference evidence="2 3" key="1">
    <citation type="submission" date="2015-11" db="EMBL/GenBank/DDBJ databases">
        <authorList>
            <person name="Varghese N."/>
        </authorList>
    </citation>
    <scope>NUCLEOTIDE SEQUENCE [LARGE SCALE GENOMIC DNA]</scope>
    <source>
        <strain evidence="2 3">JGI-25</strain>
    </source>
</reference>
<dbReference type="AlphaFoldDB" id="A0A916LKR0"/>
<comment type="caution">
    <text evidence="2">The sequence shown here is derived from an EMBL/GenBank/DDBJ whole genome shotgun (WGS) entry which is preliminary data.</text>
</comment>
<gene>
    <name evidence="2" type="ORF">JGI25_01622</name>
</gene>
<evidence type="ECO:0000256" key="1">
    <source>
        <dbReference type="SAM" id="Coils"/>
    </source>
</evidence>
<evidence type="ECO:0000313" key="2">
    <source>
        <dbReference type="EMBL" id="CUT05635.1"/>
    </source>
</evidence>
<name>A0A916LKR0_KRYT1</name>
<feature type="coiled-coil region" evidence="1">
    <location>
        <begin position="65"/>
        <end position="123"/>
    </location>
</feature>
<dbReference type="Proteomes" id="UP000243105">
    <property type="component" value="Unassembled WGS sequence"/>
</dbReference>
<accession>A0A916LKR0</accession>
<keyword evidence="1" id="KW-0175">Coiled coil</keyword>
<organism evidence="2 3">
    <name type="scientific">Kryptobacter tengchongensis</name>
    <dbReference type="NCBI Taxonomy" id="1643429"/>
    <lineage>
        <taxon>Bacteria</taxon>
        <taxon>Pseudomonadati</taxon>
        <taxon>Candidatus Kryptoniota</taxon>
        <taxon>Candidatus Kryptobacter</taxon>
    </lineage>
</organism>
<evidence type="ECO:0000313" key="3">
    <source>
        <dbReference type="Proteomes" id="UP000243105"/>
    </source>
</evidence>
<dbReference type="RefSeq" id="WP_072264254.1">
    <property type="nucleotide sequence ID" value="NZ_CZVV01000177.1"/>
</dbReference>
<protein>
    <submittedName>
        <fullName evidence="2">Uncharacterized protein</fullName>
    </submittedName>
</protein>
<proteinExistence type="predicted"/>
<dbReference type="EMBL" id="CZVV01000177">
    <property type="protein sequence ID" value="CUT05635.1"/>
    <property type="molecule type" value="Genomic_DNA"/>
</dbReference>
<sequence>MRKTILVFGMIAFLVMSSFSQGFMGQRWRERILEFKNFHLLVILNLHEQTYVKFLSRYTKFSNDIDAIEVERERIVNEIETKLRKGDKDGYDRAIQGLIDLGKKEYELRLNFYKELKEILTDQQIAQVIVFERNFRREFMETVREMQKERMRRRF</sequence>